<evidence type="ECO:0000259" key="4">
    <source>
        <dbReference type="PROSITE" id="PS51914"/>
    </source>
</evidence>
<proteinExistence type="predicted"/>
<organism evidence="5 6">
    <name type="scientific">Dictyostelium purpureum</name>
    <name type="common">Slime mold</name>
    <dbReference type="NCBI Taxonomy" id="5786"/>
    <lineage>
        <taxon>Eukaryota</taxon>
        <taxon>Amoebozoa</taxon>
        <taxon>Evosea</taxon>
        <taxon>Eumycetozoa</taxon>
        <taxon>Dictyostelia</taxon>
        <taxon>Dictyosteliales</taxon>
        <taxon>Dictyosteliaceae</taxon>
        <taxon>Dictyostelium</taxon>
    </lineage>
</organism>
<dbReference type="VEuPathDB" id="AmoebaDB:DICPUDRAFT_154393"/>
<gene>
    <name evidence="5" type="ORF">DICPUDRAFT_154393</name>
</gene>
<evidence type="ECO:0000256" key="1">
    <source>
        <dbReference type="ARBA" id="ARBA00022729"/>
    </source>
</evidence>
<evidence type="ECO:0000313" key="6">
    <source>
        <dbReference type="Proteomes" id="UP000001064"/>
    </source>
</evidence>
<reference evidence="6" key="1">
    <citation type="journal article" date="2011" name="Genome Biol.">
        <title>Comparative genomics of the social amoebae Dictyostelium discoideum and Dictyostelium purpureum.</title>
        <authorList>
            <consortium name="US DOE Joint Genome Institute (JGI-PGF)"/>
            <person name="Sucgang R."/>
            <person name="Kuo A."/>
            <person name="Tian X."/>
            <person name="Salerno W."/>
            <person name="Parikh A."/>
            <person name="Feasley C.L."/>
            <person name="Dalin E."/>
            <person name="Tu H."/>
            <person name="Huang E."/>
            <person name="Barry K."/>
            <person name="Lindquist E."/>
            <person name="Shapiro H."/>
            <person name="Bruce D."/>
            <person name="Schmutz J."/>
            <person name="Salamov A."/>
            <person name="Fey P."/>
            <person name="Gaudet P."/>
            <person name="Anjard C."/>
            <person name="Babu M.M."/>
            <person name="Basu S."/>
            <person name="Bushmanova Y."/>
            <person name="van der Wel H."/>
            <person name="Katoh-Kurasawa M."/>
            <person name="Dinh C."/>
            <person name="Coutinho P.M."/>
            <person name="Saito T."/>
            <person name="Elias M."/>
            <person name="Schaap P."/>
            <person name="Kay R.R."/>
            <person name="Henrissat B."/>
            <person name="Eichinger L."/>
            <person name="Rivero F."/>
            <person name="Putnam N.H."/>
            <person name="West C.M."/>
            <person name="Loomis W.F."/>
            <person name="Chisholm R.L."/>
            <person name="Shaulsky G."/>
            <person name="Strassmann J.E."/>
            <person name="Queller D.C."/>
            <person name="Kuspa A."/>
            <person name="Grigoriev I.V."/>
        </authorList>
    </citation>
    <scope>NUCLEOTIDE SEQUENCE [LARGE SCALE GENOMIC DNA]</scope>
    <source>
        <strain evidence="6">QSDP1</strain>
    </source>
</reference>
<dbReference type="Proteomes" id="UP000001064">
    <property type="component" value="Unassembled WGS sequence"/>
</dbReference>
<evidence type="ECO:0000256" key="2">
    <source>
        <dbReference type="ARBA" id="ARBA00023157"/>
    </source>
</evidence>
<accession>F0ZR84</accession>
<dbReference type="GeneID" id="10504279"/>
<keyword evidence="2" id="KW-1015">Disulfide bond</keyword>
<feature type="chain" id="PRO_5003265348" description="MRH domain-containing protein" evidence="3">
    <location>
        <begin position="22"/>
        <end position="159"/>
    </location>
</feature>
<dbReference type="Gene3D" id="2.70.130.10">
    <property type="entry name" value="Mannose-6-phosphate receptor binding domain"/>
    <property type="match status" value="1"/>
</dbReference>
<dbReference type="SUPFAM" id="SSF50911">
    <property type="entry name" value="Mannose 6-phosphate receptor domain"/>
    <property type="match status" value="1"/>
</dbReference>
<dbReference type="KEGG" id="dpp:DICPUDRAFT_154393"/>
<evidence type="ECO:0000256" key="3">
    <source>
        <dbReference type="SAM" id="SignalP"/>
    </source>
</evidence>
<keyword evidence="1 3" id="KW-0732">Signal</keyword>
<sequence>MKYSNFLLLFFFNFLIIFVFGDCVFNNIDYSHLSNPKGYSAPSALNLHKEEIGKYTFHWNICGSCSKCSPLSGSACQRNDGRNEIIGEASRHLWGIEQSSGKTTLTYFSKNGHGCPDKPRQLTIIFVCTNEPLKTSLVYEDSECKYSVTMYGACGRAIN</sequence>
<name>F0ZR84_DICPU</name>
<protein>
    <recommendedName>
        <fullName evidence="4">MRH domain-containing protein</fullName>
    </recommendedName>
</protein>
<evidence type="ECO:0000313" key="5">
    <source>
        <dbReference type="EMBL" id="EGC33553.1"/>
    </source>
</evidence>
<dbReference type="InParanoid" id="F0ZR84"/>
<dbReference type="EMBL" id="GL871137">
    <property type="protein sequence ID" value="EGC33553.1"/>
    <property type="molecule type" value="Genomic_DNA"/>
</dbReference>
<dbReference type="InterPro" id="IPR044865">
    <property type="entry name" value="MRH_dom"/>
</dbReference>
<keyword evidence="6" id="KW-1185">Reference proteome</keyword>
<dbReference type="PROSITE" id="PS51914">
    <property type="entry name" value="MRH"/>
    <property type="match status" value="1"/>
</dbReference>
<feature type="signal peptide" evidence="3">
    <location>
        <begin position="1"/>
        <end position="21"/>
    </location>
</feature>
<dbReference type="RefSeq" id="XP_003289935.1">
    <property type="nucleotide sequence ID" value="XM_003289887.1"/>
</dbReference>
<feature type="domain" description="MRH" evidence="4">
    <location>
        <begin position="21"/>
        <end position="158"/>
    </location>
</feature>
<dbReference type="AlphaFoldDB" id="F0ZR84"/>
<dbReference type="InterPro" id="IPR009011">
    <property type="entry name" value="Man6P_isomerase_rcpt-bd_dom_sf"/>
</dbReference>